<reference evidence="2 3" key="1">
    <citation type="journal article" date="2009" name="Stand. Genomic Sci.">
        <title>Complete genome sequence of Stackebrandtia nassauensis type strain (LLR-40K-21).</title>
        <authorList>
            <person name="Munk C."/>
            <person name="Lapidus A."/>
            <person name="Copeland A."/>
            <person name="Jando M."/>
            <person name="Mayilraj S."/>
            <person name="Glavina Del Rio T."/>
            <person name="Nolan M."/>
            <person name="Chen F."/>
            <person name="Lucas S."/>
            <person name="Tice H."/>
            <person name="Cheng J.F."/>
            <person name="Han C."/>
            <person name="Detter J.C."/>
            <person name="Bruce D."/>
            <person name="Goodwin L."/>
            <person name="Chain P."/>
            <person name="Pitluck S."/>
            <person name="Goker M."/>
            <person name="Ovchinikova G."/>
            <person name="Pati A."/>
            <person name="Ivanova N."/>
            <person name="Mavromatis K."/>
            <person name="Chen A."/>
            <person name="Palaniappan K."/>
            <person name="Land M."/>
            <person name="Hauser L."/>
            <person name="Chang Y.J."/>
            <person name="Jeffries C.D."/>
            <person name="Bristow J."/>
            <person name="Eisen J.A."/>
            <person name="Markowitz V."/>
            <person name="Hugenholtz P."/>
            <person name="Kyrpides N.C."/>
            <person name="Klenk H.P."/>
        </authorList>
    </citation>
    <scope>NUCLEOTIDE SEQUENCE [LARGE SCALE GENOMIC DNA]</scope>
    <source>
        <strain evidence="3">DSM 44728 / CIP 108903 / NRRL B-16338 / NBRC 102104 / LLR-40K-21</strain>
    </source>
</reference>
<evidence type="ECO:0000313" key="3">
    <source>
        <dbReference type="Proteomes" id="UP000000844"/>
    </source>
</evidence>
<dbReference type="OrthoDB" id="2863790at2"/>
<evidence type="ECO:0008006" key="4">
    <source>
        <dbReference type="Google" id="ProtNLM"/>
    </source>
</evidence>
<dbReference type="KEGG" id="sna:Snas_3060"/>
<dbReference type="Pfam" id="PF10901">
    <property type="entry name" value="DUF2690"/>
    <property type="match status" value="1"/>
</dbReference>
<dbReference type="eggNOG" id="ENOG5033I4U">
    <property type="taxonomic scope" value="Bacteria"/>
</dbReference>
<name>D3QAE8_STANL</name>
<sequence>MNTPSTNPHTHRMSRAVRFGIAAAVTILFVTLALTKPAQAADLRDWDGVNPQGTTCNNDAATVASADIEYKGNRLGTVELRYSHFCHTAWARLHNDMEHVPGDAHVGFADVVRDSDGLTYSCASPPGENTSCWTKMVDDAGGTVHAYGNIDPFPTFGHGNADAITESY</sequence>
<protein>
    <recommendedName>
        <fullName evidence="4">DUF2690 domain-containing protein</fullName>
    </recommendedName>
</protein>
<feature type="chain" id="PRO_5003048366" description="DUF2690 domain-containing protein" evidence="1">
    <location>
        <begin position="41"/>
        <end position="168"/>
    </location>
</feature>
<keyword evidence="3" id="KW-1185">Reference proteome</keyword>
<dbReference type="HOGENOM" id="CLU_1585464_0_0_11"/>
<dbReference type="InterPro" id="IPR021224">
    <property type="entry name" value="DUF2690"/>
</dbReference>
<dbReference type="STRING" id="446470.Snas_3060"/>
<feature type="signal peptide" evidence="1">
    <location>
        <begin position="1"/>
        <end position="40"/>
    </location>
</feature>
<accession>D3QAE8</accession>
<organism evidence="2 3">
    <name type="scientific">Stackebrandtia nassauensis (strain DSM 44728 / CIP 108903 / NRRL B-16338 / NBRC 102104 / LLR-40K-21)</name>
    <dbReference type="NCBI Taxonomy" id="446470"/>
    <lineage>
        <taxon>Bacteria</taxon>
        <taxon>Bacillati</taxon>
        <taxon>Actinomycetota</taxon>
        <taxon>Actinomycetes</taxon>
        <taxon>Glycomycetales</taxon>
        <taxon>Glycomycetaceae</taxon>
        <taxon>Stackebrandtia</taxon>
    </lineage>
</organism>
<proteinExistence type="predicted"/>
<dbReference type="AlphaFoldDB" id="D3QAE8"/>
<evidence type="ECO:0000256" key="1">
    <source>
        <dbReference type="SAM" id="SignalP"/>
    </source>
</evidence>
<dbReference type="Proteomes" id="UP000000844">
    <property type="component" value="Chromosome"/>
</dbReference>
<evidence type="ECO:0000313" key="2">
    <source>
        <dbReference type="EMBL" id="ADD42731.1"/>
    </source>
</evidence>
<dbReference type="EMBL" id="CP001778">
    <property type="protein sequence ID" value="ADD42731.1"/>
    <property type="molecule type" value="Genomic_DNA"/>
</dbReference>
<gene>
    <name evidence="2" type="ordered locus">Snas_3060</name>
</gene>
<keyword evidence="1" id="KW-0732">Signal</keyword>